<keyword evidence="3" id="KW-0963">Cytoplasm</keyword>
<dbReference type="PANTHER" id="PTHR34362:SF1">
    <property type="entry name" value="WPP DOMAIN-CONTAINING PROTEIN 1-RELATED"/>
    <property type="match status" value="1"/>
</dbReference>
<evidence type="ECO:0000256" key="4">
    <source>
        <dbReference type="ARBA" id="ARBA00023242"/>
    </source>
</evidence>
<gene>
    <name evidence="7" type="ORF">ERUC_LOCUS19194</name>
</gene>
<sequence>MEETAESMNTTVSPPQPESEESTTLSSTGDQLSDEASKGVDLKKEDTKAGSISLRIWPPTQKTRDAVLNRLIETLSTDSILSRRYGTLNSDDASAVAKSIEEEAYGVASNAVSDDDDGIKILEVYSKEISKRMLETVKDRSAATAGNGTETKNEAKAVEDDALAPETENSEA</sequence>
<dbReference type="Pfam" id="PF13943">
    <property type="entry name" value="WPP"/>
    <property type="match status" value="1"/>
</dbReference>
<dbReference type="InterPro" id="IPR038214">
    <property type="entry name" value="WPP_sf"/>
</dbReference>
<name>A0ABC8K9D1_ERUVS</name>
<feature type="compositionally biased region" description="Basic and acidic residues" evidence="5">
    <location>
        <begin position="35"/>
        <end position="46"/>
    </location>
</feature>
<dbReference type="InterPro" id="IPR025265">
    <property type="entry name" value="WPP_dom"/>
</dbReference>
<accession>A0ABC8K9D1</accession>
<evidence type="ECO:0000313" key="7">
    <source>
        <dbReference type="EMBL" id="CAH8353439.1"/>
    </source>
</evidence>
<evidence type="ECO:0000259" key="6">
    <source>
        <dbReference type="Pfam" id="PF13943"/>
    </source>
</evidence>
<dbReference type="PANTHER" id="PTHR34362">
    <property type="entry name" value="WPP DOMAIN-CONTAINING PROTEIN 1-RELATED"/>
    <property type="match status" value="1"/>
</dbReference>
<comment type="subcellular location">
    <subcellularLocation>
        <location evidence="2">Cytoplasm</location>
    </subcellularLocation>
    <subcellularLocation>
        <location evidence="1">Nucleus</location>
    </subcellularLocation>
</comment>
<comment type="caution">
    <text evidence="7">The sequence shown here is derived from an EMBL/GenBank/DDBJ whole genome shotgun (WGS) entry which is preliminary data.</text>
</comment>
<feature type="region of interest" description="Disordered" evidence="5">
    <location>
        <begin position="1"/>
        <end position="46"/>
    </location>
</feature>
<evidence type="ECO:0000313" key="8">
    <source>
        <dbReference type="Proteomes" id="UP001642260"/>
    </source>
</evidence>
<evidence type="ECO:0000256" key="3">
    <source>
        <dbReference type="ARBA" id="ARBA00022490"/>
    </source>
</evidence>
<dbReference type="Proteomes" id="UP001642260">
    <property type="component" value="Unassembled WGS sequence"/>
</dbReference>
<dbReference type="GO" id="GO:0005634">
    <property type="term" value="C:nucleus"/>
    <property type="evidence" value="ECO:0007669"/>
    <property type="project" value="UniProtKB-SubCell"/>
</dbReference>
<organism evidence="7 8">
    <name type="scientific">Eruca vesicaria subsp. sativa</name>
    <name type="common">Garden rocket</name>
    <name type="synonym">Eruca sativa</name>
    <dbReference type="NCBI Taxonomy" id="29727"/>
    <lineage>
        <taxon>Eukaryota</taxon>
        <taxon>Viridiplantae</taxon>
        <taxon>Streptophyta</taxon>
        <taxon>Embryophyta</taxon>
        <taxon>Tracheophyta</taxon>
        <taxon>Spermatophyta</taxon>
        <taxon>Magnoliopsida</taxon>
        <taxon>eudicotyledons</taxon>
        <taxon>Gunneridae</taxon>
        <taxon>Pentapetalae</taxon>
        <taxon>rosids</taxon>
        <taxon>malvids</taxon>
        <taxon>Brassicales</taxon>
        <taxon>Brassicaceae</taxon>
        <taxon>Brassiceae</taxon>
        <taxon>Eruca</taxon>
    </lineage>
</organism>
<feature type="compositionally biased region" description="Acidic residues" evidence="5">
    <location>
        <begin position="160"/>
        <end position="172"/>
    </location>
</feature>
<evidence type="ECO:0000256" key="1">
    <source>
        <dbReference type="ARBA" id="ARBA00004123"/>
    </source>
</evidence>
<evidence type="ECO:0000256" key="5">
    <source>
        <dbReference type="SAM" id="MobiDB-lite"/>
    </source>
</evidence>
<dbReference type="EMBL" id="CAKOAT010181821">
    <property type="protein sequence ID" value="CAH8353439.1"/>
    <property type="molecule type" value="Genomic_DNA"/>
</dbReference>
<feature type="domain" description="WPP" evidence="6">
    <location>
        <begin position="53"/>
        <end position="144"/>
    </location>
</feature>
<feature type="region of interest" description="Disordered" evidence="5">
    <location>
        <begin position="138"/>
        <end position="172"/>
    </location>
</feature>
<keyword evidence="4" id="KW-0539">Nucleus</keyword>
<protein>
    <recommendedName>
        <fullName evidence="6">WPP domain-containing protein</fullName>
    </recommendedName>
</protein>
<dbReference type="AlphaFoldDB" id="A0ABC8K9D1"/>
<evidence type="ECO:0000256" key="2">
    <source>
        <dbReference type="ARBA" id="ARBA00004496"/>
    </source>
</evidence>
<dbReference type="InterPro" id="IPR044692">
    <property type="entry name" value="WPP1/2/3"/>
</dbReference>
<proteinExistence type="predicted"/>
<dbReference type="GO" id="GO:0005737">
    <property type="term" value="C:cytoplasm"/>
    <property type="evidence" value="ECO:0007669"/>
    <property type="project" value="UniProtKB-SubCell"/>
</dbReference>
<reference evidence="7 8" key="1">
    <citation type="submission" date="2022-03" db="EMBL/GenBank/DDBJ databases">
        <authorList>
            <person name="Macdonald S."/>
            <person name="Ahmed S."/>
            <person name="Newling K."/>
        </authorList>
    </citation>
    <scope>NUCLEOTIDE SEQUENCE [LARGE SCALE GENOMIC DNA]</scope>
</reference>
<keyword evidence="8" id="KW-1185">Reference proteome</keyword>
<dbReference type="Gene3D" id="1.10.246.200">
    <property type="entry name" value="WPP domain"/>
    <property type="match status" value="1"/>
</dbReference>